<keyword evidence="1" id="KW-0472">Membrane</keyword>
<dbReference type="Proteomes" id="UP001164746">
    <property type="component" value="Chromosome 5"/>
</dbReference>
<feature type="transmembrane region" description="Helical" evidence="1">
    <location>
        <begin position="121"/>
        <end position="139"/>
    </location>
</feature>
<reference evidence="2" key="1">
    <citation type="submission" date="2022-11" db="EMBL/GenBank/DDBJ databases">
        <title>Centuries of genome instability and evolution in soft-shell clam transmissible cancer (bioRxiv).</title>
        <authorList>
            <person name="Hart S.F.M."/>
            <person name="Yonemitsu M.A."/>
            <person name="Giersch R.M."/>
            <person name="Beal B.F."/>
            <person name="Arriagada G."/>
            <person name="Davis B.W."/>
            <person name="Ostrander E.A."/>
            <person name="Goff S.P."/>
            <person name="Metzger M.J."/>
        </authorList>
    </citation>
    <scope>NUCLEOTIDE SEQUENCE</scope>
    <source>
        <strain evidence="2">MELC-2E11</strain>
        <tissue evidence="2">Siphon/mantle</tissue>
    </source>
</reference>
<organism evidence="2 3">
    <name type="scientific">Mya arenaria</name>
    <name type="common">Soft-shell clam</name>
    <dbReference type="NCBI Taxonomy" id="6604"/>
    <lineage>
        <taxon>Eukaryota</taxon>
        <taxon>Metazoa</taxon>
        <taxon>Spiralia</taxon>
        <taxon>Lophotrochozoa</taxon>
        <taxon>Mollusca</taxon>
        <taxon>Bivalvia</taxon>
        <taxon>Autobranchia</taxon>
        <taxon>Heteroconchia</taxon>
        <taxon>Euheterodonta</taxon>
        <taxon>Imparidentia</taxon>
        <taxon>Neoheterodontei</taxon>
        <taxon>Myida</taxon>
        <taxon>Myoidea</taxon>
        <taxon>Myidae</taxon>
        <taxon>Mya</taxon>
    </lineage>
</organism>
<keyword evidence="1" id="KW-0812">Transmembrane</keyword>
<evidence type="ECO:0000256" key="1">
    <source>
        <dbReference type="SAM" id="Phobius"/>
    </source>
</evidence>
<evidence type="ECO:0000313" key="3">
    <source>
        <dbReference type="Proteomes" id="UP001164746"/>
    </source>
</evidence>
<keyword evidence="1" id="KW-1133">Transmembrane helix</keyword>
<feature type="transmembrane region" description="Helical" evidence="1">
    <location>
        <begin position="170"/>
        <end position="199"/>
    </location>
</feature>
<proteinExistence type="predicted"/>
<dbReference type="EMBL" id="CP111016">
    <property type="protein sequence ID" value="WAR05247.1"/>
    <property type="molecule type" value="Genomic_DNA"/>
</dbReference>
<sequence length="202" mass="22703">MKNTDNHITVPRLVVSIAGVNLTLSKSLKMDIIIAYILLVYATSAAKSPTYAAFPTEERNLYGTLTMTTDQQLHGDVILRLTPNFERNISVVWKYLINGENIARTVSQNDTNFRLYENGSLYLMLINASIGYNGTYFWVEQLDRKKVMSPFIQLILTGNTNNNGDADDTLFPLVLSTTIGICVVFLLFIGNLIFFITAFKKT</sequence>
<protein>
    <submittedName>
        <fullName evidence="2">Uncharacterized protein</fullName>
    </submittedName>
</protein>
<keyword evidence="3" id="KW-1185">Reference proteome</keyword>
<gene>
    <name evidence="2" type="ORF">MAR_020616</name>
</gene>
<feature type="non-terminal residue" evidence="2">
    <location>
        <position position="202"/>
    </location>
</feature>
<evidence type="ECO:0000313" key="2">
    <source>
        <dbReference type="EMBL" id="WAR05247.1"/>
    </source>
</evidence>
<accession>A0ABY7E8V3</accession>
<name>A0ABY7E8V3_MYAAR</name>